<accession>A0A1U6IZL1</accession>
<keyword evidence="2" id="KW-0548">Nucleotidyltransferase</keyword>
<dbReference type="PANTHER" id="PTHR43584">
    <property type="entry name" value="NUCLEOTIDYL TRANSFERASE"/>
    <property type="match status" value="1"/>
</dbReference>
<dbReference type="OrthoDB" id="9813612at2"/>
<evidence type="ECO:0000256" key="1">
    <source>
        <dbReference type="ARBA" id="ARBA00022679"/>
    </source>
</evidence>
<organism evidence="4 5">
    <name type="scientific">Clostridium chauvoei JF4335</name>
    <dbReference type="NCBI Taxonomy" id="1351755"/>
    <lineage>
        <taxon>Bacteria</taxon>
        <taxon>Bacillati</taxon>
        <taxon>Bacillota</taxon>
        <taxon>Clostridia</taxon>
        <taxon>Eubacteriales</taxon>
        <taxon>Clostridiaceae</taxon>
        <taxon>Clostridium</taxon>
    </lineage>
</organism>
<dbReference type="STRING" id="1351755.CCH01_04880"/>
<evidence type="ECO:0000259" key="3">
    <source>
        <dbReference type="Pfam" id="PF12804"/>
    </source>
</evidence>
<dbReference type="Gene3D" id="3.90.550.10">
    <property type="entry name" value="Spore Coat Polysaccharide Biosynthesis Protein SpsA, Chain A"/>
    <property type="match status" value="1"/>
</dbReference>
<gene>
    <name evidence="4" type="ORF">CCH01_04880</name>
</gene>
<dbReference type="GO" id="GO:0016779">
    <property type="term" value="F:nucleotidyltransferase activity"/>
    <property type="evidence" value="ECO:0007669"/>
    <property type="project" value="UniProtKB-KW"/>
</dbReference>
<evidence type="ECO:0000256" key="2">
    <source>
        <dbReference type="ARBA" id="ARBA00022695"/>
    </source>
</evidence>
<evidence type="ECO:0000313" key="4">
    <source>
        <dbReference type="EMBL" id="SLK13464.1"/>
    </source>
</evidence>
<dbReference type="RefSeq" id="WP_079481109.1">
    <property type="nucleotide sequence ID" value="NZ_CBML010000006.1"/>
</dbReference>
<dbReference type="InterPro" id="IPR050065">
    <property type="entry name" value="GlmU-like"/>
</dbReference>
<name>A0A1U6IZL1_9CLOT</name>
<dbReference type="SUPFAM" id="SSF53448">
    <property type="entry name" value="Nucleotide-diphospho-sugar transferases"/>
    <property type="match status" value="1"/>
</dbReference>
<proteinExistence type="predicted"/>
<protein>
    <submittedName>
        <fullName evidence="4">Putative nucleotidyl transferase</fullName>
    </submittedName>
</protein>
<keyword evidence="5" id="KW-1185">Reference proteome</keyword>
<feature type="domain" description="MobA-like NTP transferase" evidence="3">
    <location>
        <begin position="3"/>
        <end position="119"/>
    </location>
</feature>
<dbReference type="InterPro" id="IPR029044">
    <property type="entry name" value="Nucleotide-diphossugar_trans"/>
</dbReference>
<keyword evidence="1 4" id="KW-0808">Transferase</keyword>
<dbReference type="InterPro" id="IPR025877">
    <property type="entry name" value="MobA-like_NTP_Trfase"/>
</dbReference>
<dbReference type="Proteomes" id="UP000190476">
    <property type="component" value="Chromosome I"/>
</dbReference>
<evidence type="ECO:0000313" key="5">
    <source>
        <dbReference type="Proteomes" id="UP000190476"/>
    </source>
</evidence>
<dbReference type="AlphaFoldDB" id="A0A1U6IZL1"/>
<dbReference type="EMBL" id="LT799839">
    <property type="protein sequence ID" value="SLK13464.1"/>
    <property type="molecule type" value="Genomic_DNA"/>
</dbReference>
<dbReference type="CDD" id="cd02523">
    <property type="entry name" value="PC_cytidylyltransferase"/>
    <property type="match status" value="1"/>
</dbReference>
<sequence length="245" mass="28871">MRVLILAAGRGTRISRYLSGHPKCTVDIGEEILIKYTVRNFKKCGIDNIGIILGYNQEYIKEVLKDENVNFYYNPFYNVTNSIASAWFAKDFIVEDEDIIIMNGDVFLEEGLLKEIIEEELSPVLFCDDTRKEEADYKFYYENNKLIKYGKELEGDEITGEYIGVAKIKSDFIGKFKENLNVMINHQEHGQWWENALYTLSDKTDIFVKDINKKFWAEVDYIEDYERILNFRDYKIDYNISIKKV</sequence>
<reference evidence="5" key="1">
    <citation type="submission" date="2017-03" db="EMBL/GenBank/DDBJ databases">
        <authorList>
            <person name="Falquet L."/>
            <person name="Falquet L."/>
        </authorList>
    </citation>
    <scope>NUCLEOTIDE SEQUENCE [LARGE SCALE GENOMIC DNA]</scope>
</reference>
<dbReference type="Pfam" id="PF12804">
    <property type="entry name" value="NTP_transf_3"/>
    <property type="match status" value="1"/>
</dbReference>
<dbReference type="PANTHER" id="PTHR43584:SF8">
    <property type="entry name" value="N-ACETYLMURAMATE ALPHA-1-PHOSPHATE URIDYLYLTRANSFERASE"/>
    <property type="match status" value="1"/>
</dbReference>
<dbReference type="GeneID" id="66300854"/>